<reference evidence="1" key="1">
    <citation type="journal article" date="2015" name="BMC Genomics">
        <title>Genome mining reveals unlocked bioactive potential of marine Gram-negative bacteria.</title>
        <authorList>
            <person name="Machado H."/>
            <person name="Sonnenschein E.C."/>
            <person name="Melchiorsen J."/>
            <person name="Gram L."/>
        </authorList>
    </citation>
    <scope>NUCLEOTIDE SEQUENCE</scope>
    <source>
        <strain evidence="1">S2052</strain>
    </source>
</reference>
<proteinExistence type="predicted"/>
<sequence length="65" mass="7467">MMDLCVALFRVYGFNLKCFVAKSAKRMTFGAFLFVADIARLLFTRGFCLNAANMDHSYQKEKDDD</sequence>
<accession>A0A837G2S1</accession>
<organism evidence="1">
    <name type="scientific">Vibrio coralliilyticus</name>
    <dbReference type="NCBI Taxonomy" id="190893"/>
    <lineage>
        <taxon>Bacteria</taxon>
        <taxon>Pseudomonadati</taxon>
        <taxon>Pseudomonadota</taxon>
        <taxon>Gammaproteobacteria</taxon>
        <taxon>Vibrionales</taxon>
        <taxon>Vibrionaceae</taxon>
        <taxon>Vibrio</taxon>
    </lineage>
</organism>
<name>A0A837G2S1_9VIBR</name>
<dbReference type="EMBL" id="JXXR01000029">
    <property type="protein sequence ID" value="KJY67109.1"/>
    <property type="molecule type" value="Genomic_DNA"/>
</dbReference>
<protein>
    <submittedName>
        <fullName evidence="1">Uncharacterized protein</fullName>
    </submittedName>
</protein>
<gene>
    <name evidence="1" type="ORF">TW71_23325</name>
</gene>
<comment type="caution">
    <text evidence="1">The sequence shown here is derived from an EMBL/GenBank/DDBJ whole genome shotgun (WGS) entry which is preliminary data.</text>
</comment>
<dbReference type="AlphaFoldDB" id="A0A837G2S1"/>
<evidence type="ECO:0000313" key="1">
    <source>
        <dbReference type="EMBL" id="KJY67109.1"/>
    </source>
</evidence>